<dbReference type="InterPro" id="IPR019349">
    <property type="entry name" value="Ribosomal_mS35_mit"/>
</dbReference>
<dbReference type="OMA" id="TIRTDRC"/>
<name>A0A336M7S7_CULSO</name>
<dbReference type="EMBL" id="UFQS01000523">
    <property type="protein sequence ID" value="SSX04566.1"/>
    <property type="molecule type" value="Genomic_DNA"/>
</dbReference>
<dbReference type="PANTHER" id="PTHR13490">
    <property type="entry name" value="MITOCHONDRIAL 28S RIBOSOMAL PROTEIN S28"/>
    <property type="match status" value="1"/>
</dbReference>
<evidence type="ECO:0000313" key="2">
    <source>
        <dbReference type="EMBL" id="SSX04566.1"/>
    </source>
</evidence>
<sequence>MALTFRLSASRSFFIQGARLSSSSSADQPVTHEEEEFRVLNLRPHSKVAVTRKQFRKMPSLPPRSRQMPPDQDWGNVWPGPKTFHPASVPLPLRQGFTEGGKAPPGKFANAELMKIPNFLHLTPPVIKRQCEAIKKFCSPWPKGLENEDNMEKLFPLKVITTDYCLSSPTIRNTLARVVALKIKLSALNFDEHAKDKFFRLVKERYNEETDELTIVTDRCPLRKQNFDYAMYLLTAVCHESRVVEPWEKEKTLDDMEYYDWKLNKSKINSEAILNWGKTEKDQKISAPSKYATAVERLINEGENKQNLLEYKECVLELLGLKKATPELKVQDGDT</sequence>
<protein>
    <submittedName>
        <fullName evidence="3">CSON011733 protein</fullName>
    </submittedName>
</protein>
<dbReference type="PANTHER" id="PTHR13490:SF0">
    <property type="entry name" value="SMALL RIBOSOMAL SUBUNIT PROTEIN MS35"/>
    <property type="match status" value="1"/>
</dbReference>
<evidence type="ECO:0000313" key="3">
    <source>
        <dbReference type="EMBL" id="SSX24929.1"/>
    </source>
</evidence>
<dbReference type="GO" id="GO:0032543">
    <property type="term" value="P:mitochondrial translation"/>
    <property type="evidence" value="ECO:0007669"/>
    <property type="project" value="InterPro"/>
</dbReference>
<dbReference type="InterPro" id="IPR039848">
    <property type="entry name" value="Ribosomal_mS35_mt"/>
</dbReference>
<dbReference type="GO" id="GO:0003735">
    <property type="term" value="F:structural constituent of ribosome"/>
    <property type="evidence" value="ECO:0007669"/>
    <property type="project" value="InterPro"/>
</dbReference>
<organism evidence="3">
    <name type="scientific">Culicoides sonorensis</name>
    <name type="common">Biting midge</name>
    <dbReference type="NCBI Taxonomy" id="179676"/>
    <lineage>
        <taxon>Eukaryota</taxon>
        <taxon>Metazoa</taxon>
        <taxon>Ecdysozoa</taxon>
        <taxon>Arthropoda</taxon>
        <taxon>Hexapoda</taxon>
        <taxon>Insecta</taxon>
        <taxon>Pterygota</taxon>
        <taxon>Neoptera</taxon>
        <taxon>Endopterygota</taxon>
        <taxon>Diptera</taxon>
        <taxon>Nematocera</taxon>
        <taxon>Chironomoidea</taxon>
        <taxon>Ceratopogonidae</taxon>
        <taxon>Ceratopogoninae</taxon>
        <taxon>Culicoides</taxon>
        <taxon>Monoculicoides</taxon>
    </lineage>
</organism>
<reference evidence="2" key="1">
    <citation type="submission" date="2018-04" db="EMBL/GenBank/DDBJ databases">
        <authorList>
            <person name="Go L.Y."/>
            <person name="Mitchell J.A."/>
        </authorList>
    </citation>
    <scope>NUCLEOTIDE SEQUENCE</scope>
    <source>
        <tissue evidence="2">Whole organism</tissue>
    </source>
</reference>
<dbReference type="EMBL" id="UFQT01000523">
    <property type="protein sequence ID" value="SSX24929.1"/>
    <property type="molecule type" value="Genomic_DNA"/>
</dbReference>
<dbReference type="AlphaFoldDB" id="A0A336M7S7"/>
<reference evidence="3" key="2">
    <citation type="submission" date="2018-07" db="EMBL/GenBank/DDBJ databases">
        <authorList>
            <person name="Quirk P.G."/>
            <person name="Krulwich T.A."/>
        </authorList>
    </citation>
    <scope>NUCLEOTIDE SEQUENCE</scope>
</reference>
<evidence type="ECO:0000259" key="1">
    <source>
        <dbReference type="Pfam" id="PF10213"/>
    </source>
</evidence>
<proteinExistence type="predicted"/>
<gene>
    <name evidence="3" type="primary">CSON011733</name>
</gene>
<dbReference type="GO" id="GO:0005763">
    <property type="term" value="C:mitochondrial small ribosomal subunit"/>
    <property type="evidence" value="ECO:0007669"/>
    <property type="project" value="TreeGrafter"/>
</dbReference>
<accession>A0A336M7S7</accession>
<dbReference type="VEuPathDB" id="VectorBase:CSON011733"/>
<feature type="domain" description="Small ribosomal subunit protein mS35 mitochondrial conserved" evidence="1">
    <location>
        <begin position="175"/>
        <end position="244"/>
    </location>
</feature>
<dbReference type="Pfam" id="PF10213">
    <property type="entry name" value="MRP-S28"/>
    <property type="match status" value="1"/>
</dbReference>